<dbReference type="Gene3D" id="3.10.620.30">
    <property type="match status" value="1"/>
</dbReference>
<keyword evidence="3" id="KW-1185">Reference proteome</keyword>
<dbReference type="STRING" id="1670800.BSQ44_00185"/>
<accession>A0A1L3SKN2</accession>
<dbReference type="Proteomes" id="UP000182840">
    <property type="component" value="Chromosome"/>
</dbReference>
<dbReference type="AlphaFoldDB" id="A0A1L3SKN2"/>
<feature type="domain" description="DUF3857" evidence="1">
    <location>
        <begin position="13"/>
        <end position="178"/>
    </location>
</feature>
<dbReference type="Pfam" id="PF12969">
    <property type="entry name" value="DUF3857"/>
    <property type="match status" value="1"/>
</dbReference>
<dbReference type="Gene3D" id="2.60.40.3140">
    <property type="match status" value="1"/>
</dbReference>
<dbReference type="EMBL" id="CP018171">
    <property type="protein sequence ID" value="APH69969.1"/>
    <property type="molecule type" value="Genomic_DNA"/>
</dbReference>
<evidence type="ECO:0000259" key="1">
    <source>
        <dbReference type="Pfam" id="PF12969"/>
    </source>
</evidence>
<dbReference type="InterPro" id="IPR038765">
    <property type="entry name" value="Papain-like_cys_pep_sf"/>
</dbReference>
<proteinExistence type="predicted"/>
<name>A0A1L3SKN2_9HYPH</name>
<reference evidence="3" key="1">
    <citation type="submission" date="2016-11" db="EMBL/GenBank/DDBJ databases">
        <title>Mesorhizobium oceanicum sp. nov., isolated from deep seawater in South China Sea.</title>
        <authorList>
            <person name="Fu G.-Y."/>
        </authorList>
    </citation>
    <scope>NUCLEOTIDE SEQUENCE [LARGE SCALE GENOMIC DNA]</scope>
    <source>
        <strain evidence="3">B7</strain>
    </source>
</reference>
<dbReference type="SUPFAM" id="SSF54001">
    <property type="entry name" value="Cysteine proteinases"/>
    <property type="match status" value="1"/>
</dbReference>
<evidence type="ECO:0000313" key="2">
    <source>
        <dbReference type="EMBL" id="APH69969.1"/>
    </source>
</evidence>
<organism evidence="2 3">
    <name type="scientific">Aquibium oceanicum</name>
    <dbReference type="NCBI Taxonomy" id="1670800"/>
    <lineage>
        <taxon>Bacteria</taxon>
        <taxon>Pseudomonadati</taxon>
        <taxon>Pseudomonadota</taxon>
        <taxon>Alphaproteobacteria</taxon>
        <taxon>Hyphomicrobiales</taxon>
        <taxon>Phyllobacteriaceae</taxon>
        <taxon>Aquibium</taxon>
    </lineage>
</organism>
<sequence>MLLEDDQAIIRAGGNDSYARKVFRIVNRTGLESSGRIDISFDPLVDRLVLHWIHIIRDGQVLDRTQITKPYVVGTETEASQGIFRGKATAYYNIIDVRVGDVIDYSLTFETREQVAHDMLYWSFSTRYSSPVGLIHRRVVWPSDSPLQLRNHRTDVSPIVNTASGMTVYEWSIVDPEPVATEESIPDGEYLLPTVEMSSAANWRVIADAFRPYYQLDLTLPERLARDIDDIAKNYPDEGDRMIEAMRYVQDRYRYVSLSLGPGAYVQRRASEVDETGFGDCKDKALLLASILHRLGMKAVVALVNSDGGNQLRSRLPSTGAFDHAVVKATIGDKSYWIDATEFMKGGRASNFVQANFGFGLPLSEGATLEKLPKDDMNTPTRSVVEEYSMPTDQQRYMTLKARSTYERSSADEMRQRLSETGLSSLSDAYLNYYRKVYPRLERTAILFTQDDRDANRIVIEENYSLDAALLEGSDLIEDFPLRADLSPSLPRPFSENRELAVDLGDLRYRRHTVRVTNLKATFGPPEDMDVLRPYFLLKFIFKSSYGELEADWHFRTLMEEVPPAAFSRYVKAVDAANESMTIRYNFGYDQNAETAGQ</sequence>
<gene>
    <name evidence="2" type="ORF">BSQ44_00185</name>
</gene>
<evidence type="ECO:0000313" key="3">
    <source>
        <dbReference type="Proteomes" id="UP000182840"/>
    </source>
</evidence>
<dbReference type="InterPro" id="IPR024618">
    <property type="entry name" value="DUF3857"/>
</dbReference>
<protein>
    <recommendedName>
        <fullName evidence="1">DUF3857 domain-containing protein</fullName>
    </recommendedName>
</protein>
<dbReference type="KEGG" id="meso:BSQ44_00185"/>